<reference evidence="2" key="1">
    <citation type="submission" date="2021-02" db="EMBL/GenBank/DDBJ databases">
        <authorList>
            <person name="Nowell W R."/>
        </authorList>
    </citation>
    <scope>NUCLEOTIDE SEQUENCE</scope>
</reference>
<accession>A0A818HI68</accession>
<name>A0A818HI68_9BILA</name>
<comment type="caution">
    <text evidence="2">The sequence shown here is derived from an EMBL/GenBank/DDBJ whole genome shotgun (WGS) entry which is preliminary data.</text>
</comment>
<protein>
    <submittedName>
        <fullName evidence="2">Uncharacterized protein</fullName>
    </submittedName>
</protein>
<proteinExistence type="predicted"/>
<dbReference type="Proteomes" id="UP000663844">
    <property type="component" value="Unassembled WGS sequence"/>
</dbReference>
<evidence type="ECO:0000313" key="3">
    <source>
        <dbReference type="Proteomes" id="UP000663844"/>
    </source>
</evidence>
<dbReference type="Proteomes" id="UP000663845">
    <property type="component" value="Unassembled WGS sequence"/>
</dbReference>
<dbReference type="AlphaFoldDB" id="A0A818HI68"/>
<organism evidence="2 3">
    <name type="scientific">Adineta steineri</name>
    <dbReference type="NCBI Taxonomy" id="433720"/>
    <lineage>
        <taxon>Eukaryota</taxon>
        <taxon>Metazoa</taxon>
        <taxon>Spiralia</taxon>
        <taxon>Gnathifera</taxon>
        <taxon>Rotifera</taxon>
        <taxon>Eurotatoria</taxon>
        <taxon>Bdelloidea</taxon>
        <taxon>Adinetida</taxon>
        <taxon>Adinetidae</taxon>
        <taxon>Adineta</taxon>
    </lineage>
</organism>
<evidence type="ECO:0000313" key="2">
    <source>
        <dbReference type="EMBL" id="CAF3504733.1"/>
    </source>
</evidence>
<evidence type="ECO:0000313" key="1">
    <source>
        <dbReference type="EMBL" id="CAF0875808.1"/>
    </source>
</evidence>
<dbReference type="EMBL" id="CAJOAZ010000044">
    <property type="protein sequence ID" value="CAF3504733.1"/>
    <property type="molecule type" value="Genomic_DNA"/>
</dbReference>
<sequence>MAESSDLSEIRLSFCEKLDDVPIDGDAMKLTMSEIIHILQLDDDENKDQTINNLLENGRQSLVKYKENIIFEIYTAEMDGYNGELILLLKKYFQQQWETLDNSSNKWFISFLEQYRNGENQDLYERVLVRTAEYGKKYMRDCPKLSIILQLLFEGIDDKCLNETNIFNDLWLTITNDGLTSITKYSDYIIEDTMNEQLNKSQSILFLALREYYRQPLFSLLKKVGISNKQNLYELALDSVAEHGWLRGVEAIQKRIVPKLYKTLLESVHTSERQQTIQEIAQSESTSVKSTTISNKEQGNHNFYVESRKNLSN</sequence>
<gene>
    <name evidence="1" type="ORF">JYZ213_LOCUS9214</name>
    <name evidence="2" type="ORF">OXD698_LOCUS1528</name>
</gene>
<dbReference type="EMBL" id="CAJNOG010000064">
    <property type="protein sequence ID" value="CAF0875808.1"/>
    <property type="molecule type" value="Genomic_DNA"/>
</dbReference>